<evidence type="ECO:0000259" key="1">
    <source>
        <dbReference type="Pfam" id="PF04326"/>
    </source>
</evidence>
<feature type="domain" description="Schlafen AlbA-2" evidence="1">
    <location>
        <begin position="30"/>
        <end position="155"/>
    </location>
</feature>
<name>A0A7C9NUU1_9BACT</name>
<dbReference type="Pfam" id="PF04326">
    <property type="entry name" value="SLFN_AlbA_2"/>
    <property type="match status" value="1"/>
</dbReference>
<proteinExistence type="predicted"/>
<dbReference type="PANTHER" id="PTHR30595">
    <property type="entry name" value="GLPR-RELATED TRANSCRIPTIONAL REPRESSOR"/>
    <property type="match status" value="1"/>
</dbReference>
<dbReference type="Gene3D" id="3.30.950.30">
    <property type="entry name" value="Schlafen, AAA domain"/>
    <property type="match status" value="1"/>
</dbReference>
<reference evidence="2" key="1">
    <citation type="submission" date="2018-08" db="EMBL/GenBank/DDBJ databases">
        <title>Murine metabolic-syndrome-specific gut microbial biobank.</title>
        <authorList>
            <person name="Liu C."/>
        </authorList>
    </citation>
    <scope>NUCLEOTIDE SEQUENCE [LARGE SCALE GENOMIC DNA]</scope>
    <source>
        <strain evidence="2">Z82</strain>
    </source>
</reference>
<dbReference type="Gene3D" id="3.30.565.60">
    <property type="match status" value="1"/>
</dbReference>
<gene>
    <name evidence="2" type="ORF">D1639_06870</name>
</gene>
<comment type="caution">
    <text evidence="2">The sequence shown here is derived from an EMBL/GenBank/DDBJ whole genome shotgun (WGS) entry which is preliminary data.</text>
</comment>
<protein>
    <submittedName>
        <fullName evidence="2">Transcriptional regulator</fullName>
    </submittedName>
</protein>
<dbReference type="SUPFAM" id="SSF46785">
    <property type="entry name" value="Winged helix' DNA-binding domain"/>
    <property type="match status" value="1"/>
</dbReference>
<dbReference type="InterPro" id="IPR038461">
    <property type="entry name" value="Schlafen_AlbA_2_dom_sf"/>
</dbReference>
<dbReference type="InterPro" id="IPR036390">
    <property type="entry name" value="WH_DNA-bd_sf"/>
</dbReference>
<accession>A0A7C9NUU1</accession>
<dbReference type="InterPro" id="IPR038475">
    <property type="entry name" value="RecG_C_sf"/>
</dbReference>
<dbReference type="EMBL" id="QWKH01000044">
    <property type="protein sequence ID" value="NBI34752.1"/>
    <property type="molecule type" value="Genomic_DNA"/>
</dbReference>
<dbReference type="InterPro" id="IPR007421">
    <property type="entry name" value="Schlafen_AlbA_2_dom"/>
</dbReference>
<organism evidence="2">
    <name type="scientific">Muribaculaceae bacterium Z82</name>
    <dbReference type="NCBI Taxonomy" id="2304548"/>
    <lineage>
        <taxon>Bacteria</taxon>
        <taxon>Pseudomonadati</taxon>
        <taxon>Bacteroidota</taxon>
        <taxon>Bacteroidia</taxon>
        <taxon>Bacteroidales</taxon>
        <taxon>Muribaculaceae</taxon>
    </lineage>
</organism>
<dbReference type="Pfam" id="PF13749">
    <property type="entry name" value="HATPase_c_4"/>
    <property type="match status" value="1"/>
</dbReference>
<evidence type="ECO:0000313" key="2">
    <source>
        <dbReference type="EMBL" id="NBI34752.1"/>
    </source>
</evidence>
<dbReference type="PANTHER" id="PTHR30595:SF6">
    <property type="entry name" value="SCHLAFEN ALBA-2 DOMAIN-CONTAINING PROTEIN"/>
    <property type="match status" value="1"/>
</dbReference>
<dbReference type="AlphaFoldDB" id="A0A7C9NUU1"/>
<sequence length="576" mass="63080">MGKALGKGGRMTPETLESMVARLRRQGCDDGQVEVKACKSALSKDVWESVSAFGNTRGGTLILGLEENEGFRPVEDFDINKVRDQFISGLEDGGNAKPKIANMPQYDLERMDFEGAQVLVIEIAEVDPRFKPCYVQARGLSNGAFKRVDDKDIKLSATEIFELEHLLEPSPADRETVSGSSQDDLDQVLTDRLLARERERGSRALRGTDDRNVHLKRLGVVSASGALSFAGLMSLGVYPQEFFPKLVVDVTVHPGTEKSEPEGPRFLDRVLCEGPIGEAVDEAVLAVARNLRTYSYVEGTGRRDELEIPRDVLREAIANAVIHREYSSSFVGQAVSVDVFADRVEITNPGGLWGGKTLETLGDGQSRCRNSSLMQLASRIDYSTEGAPAEGQGSGVRLMIREMQSHALDAPRFDAGIDYFKVVLQRGGTELAANREWMGAVAARPMNPVERAVLLEVRRKLKASVKELHGLLGYDSDEIREALKALEDDGLVKPRSTDKYEFVEEKGGSSRPVSTREAILGVLRASNGPVGMRDIERKTGKKIATLRAQMAHLVDEGLVVPTAPPTDASRKYVLKA</sequence>